<accession>A0ABR4GIN6</accession>
<sequence length="479" mass="53798">MTPPLPSQPQEWVFITTSPTHRHPTKSQRTRARRRVMREIGYARRTVHAQSVPEEADEMQLISRGTIQVSSALAAPIFRPEFALNSLALDRESRWLLHHMFSDAKSSQSRVYRNRWYPLCLTNAAAFNQMLATYATHIAQGRPEYKLKPFILSSHTKALSGVRTFLDSSSMCDKQMLNGAISAIAALACYSHIEGDALSWKLHSTAVSRLIEESGLTVNELDQKVLGLVEWVESIGSYAFDIRPELRDLEARESYHISPPASMSPCFSGIDVPLTMLSAFRALQGTNEQLSMRQTSFGEAIWQCPIEIDQLIHPLTYRFLLLDPSPIGVAPFYTCIRSAALLYLAEFRRRSGISPVVTRIHLQRLRASMEAMGQSSVKMPLTLWLFTLGAMEAISQWDQQYFYSQLLGLLQVAGINSVPLWTQCLTEVVWAGALFQDKLEIIWHTLHPAMSSLPTESPGTGEQSRGPQGIRRVDVLAPL</sequence>
<reference evidence="1 2" key="1">
    <citation type="submission" date="2024-07" db="EMBL/GenBank/DDBJ databases">
        <title>Section-level genome sequencing and comparative genomics of Aspergillus sections Usti and Cavernicolus.</title>
        <authorList>
            <consortium name="Lawrence Berkeley National Laboratory"/>
            <person name="Nybo J.L."/>
            <person name="Vesth T.C."/>
            <person name="Theobald S."/>
            <person name="Frisvad J.C."/>
            <person name="Larsen T.O."/>
            <person name="Kjaerboelling I."/>
            <person name="Rothschild-Mancinelli K."/>
            <person name="Lyhne E.K."/>
            <person name="Kogle M.E."/>
            <person name="Barry K."/>
            <person name="Clum A."/>
            <person name="Na H."/>
            <person name="Ledsgaard L."/>
            <person name="Lin J."/>
            <person name="Lipzen A."/>
            <person name="Kuo A."/>
            <person name="Riley R."/>
            <person name="Mondo S."/>
            <person name="Labutti K."/>
            <person name="Haridas S."/>
            <person name="Pangalinan J."/>
            <person name="Salamov A.A."/>
            <person name="Simmons B.A."/>
            <person name="Magnuson J.K."/>
            <person name="Chen J."/>
            <person name="Drula E."/>
            <person name="Henrissat B."/>
            <person name="Wiebenga A."/>
            <person name="Lubbers R.J."/>
            <person name="Gomes A.C."/>
            <person name="Makela M.R."/>
            <person name="Stajich J."/>
            <person name="Grigoriev I.V."/>
            <person name="Mortensen U.H."/>
            <person name="De Vries R.P."/>
            <person name="Baker S.E."/>
            <person name="Andersen M.R."/>
        </authorList>
    </citation>
    <scope>NUCLEOTIDE SEQUENCE [LARGE SCALE GENOMIC DNA]</scope>
    <source>
        <strain evidence="1 2">CBS 209.92</strain>
    </source>
</reference>
<protein>
    <recommendedName>
        <fullName evidence="3">C6 transcription factor</fullName>
    </recommendedName>
</protein>
<dbReference type="InterPro" id="IPR021858">
    <property type="entry name" value="Fun_TF"/>
</dbReference>
<evidence type="ECO:0000313" key="2">
    <source>
        <dbReference type="Proteomes" id="UP001610563"/>
    </source>
</evidence>
<dbReference type="Proteomes" id="UP001610563">
    <property type="component" value="Unassembled WGS sequence"/>
</dbReference>
<comment type="caution">
    <text evidence="1">The sequence shown here is derived from an EMBL/GenBank/DDBJ whole genome shotgun (WGS) entry which is preliminary data.</text>
</comment>
<dbReference type="EMBL" id="JBFTWV010000010">
    <property type="protein sequence ID" value="KAL2798922.1"/>
    <property type="molecule type" value="Genomic_DNA"/>
</dbReference>
<proteinExistence type="predicted"/>
<gene>
    <name evidence="1" type="ORF">BJX66DRAFT_14075</name>
</gene>
<dbReference type="Pfam" id="PF11951">
    <property type="entry name" value="Fungal_trans_2"/>
    <property type="match status" value="1"/>
</dbReference>
<dbReference type="PANTHER" id="PTHR37540">
    <property type="entry name" value="TRANSCRIPTION FACTOR (ACR-2), PUTATIVE-RELATED-RELATED"/>
    <property type="match status" value="1"/>
</dbReference>
<evidence type="ECO:0008006" key="3">
    <source>
        <dbReference type="Google" id="ProtNLM"/>
    </source>
</evidence>
<keyword evidence="2" id="KW-1185">Reference proteome</keyword>
<organism evidence="1 2">
    <name type="scientific">Aspergillus keveii</name>
    <dbReference type="NCBI Taxonomy" id="714993"/>
    <lineage>
        <taxon>Eukaryota</taxon>
        <taxon>Fungi</taxon>
        <taxon>Dikarya</taxon>
        <taxon>Ascomycota</taxon>
        <taxon>Pezizomycotina</taxon>
        <taxon>Eurotiomycetes</taxon>
        <taxon>Eurotiomycetidae</taxon>
        <taxon>Eurotiales</taxon>
        <taxon>Aspergillaceae</taxon>
        <taxon>Aspergillus</taxon>
        <taxon>Aspergillus subgen. Nidulantes</taxon>
    </lineage>
</organism>
<name>A0ABR4GIN6_9EURO</name>
<dbReference type="PANTHER" id="PTHR37540:SF5">
    <property type="entry name" value="TRANSCRIPTION FACTOR DOMAIN-CONTAINING PROTEIN"/>
    <property type="match status" value="1"/>
</dbReference>
<evidence type="ECO:0000313" key="1">
    <source>
        <dbReference type="EMBL" id="KAL2798922.1"/>
    </source>
</evidence>